<organism evidence="6 7">
    <name type="scientific">Rhizoclosmatium globosum</name>
    <dbReference type="NCBI Taxonomy" id="329046"/>
    <lineage>
        <taxon>Eukaryota</taxon>
        <taxon>Fungi</taxon>
        <taxon>Fungi incertae sedis</taxon>
        <taxon>Chytridiomycota</taxon>
        <taxon>Chytridiomycota incertae sedis</taxon>
        <taxon>Chytridiomycetes</taxon>
        <taxon>Chytridiales</taxon>
        <taxon>Chytriomycetaceae</taxon>
        <taxon>Rhizoclosmatium</taxon>
    </lineage>
</organism>
<sequence>MSCMHCYVTVMQGALIADSYWYYYHAYGWGFPILLTTIGFIVQYVQGIKVFGYTGTYCSGADKNMRLYIFYFELWAHIALIIILYVMIFKKVVDILNKISGPPSSGQSGGHSSITTTSKNEAVNRKFLDSNKSAATASMNDSSVVASKASGLNVPVPAVVKAASIKTQQTSAMSNARVKAIVFRAILIAGGFIVIWTPPTVARVMQFLNIPVPDWLAIYMVFSLSMMGIWNSFVFYLTSYWTEITDFFRSKKRAIQQCDDQV</sequence>
<comment type="caution">
    <text evidence="6">The sequence shown here is derived from an EMBL/GenBank/DDBJ whole genome shotgun (WGS) entry which is preliminary data.</text>
</comment>
<evidence type="ECO:0000256" key="3">
    <source>
        <dbReference type="ARBA" id="ARBA00022989"/>
    </source>
</evidence>
<keyword evidence="3 5" id="KW-1133">Transmembrane helix</keyword>
<evidence type="ECO:0000256" key="1">
    <source>
        <dbReference type="ARBA" id="ARBA00004141"/>
    </source>
</evidence>
<dbReference type="Proteomes" id="UP000193642">
    <property type="component" value="Unassembled WGS sequence"/>
</dbReference>
<keyword evidence="2 5" id="KW-0812">Transmembrane</keyword>
<feature type="transmembrane region" description="Helical" evidence="5">
    <location>
        <begin position="181"/>
        <end position="197"/>
    </location>
</feature>
<protein>
    <recommendedName>
        <fullName evidence="8">G-protein coupled receptors family 2 profile 2 domain-containing protein</fullName>
    </recommendedName>
</protein>
<gene>
    <name evidence="6" type="ORF">BCR33DRAFT_732563</name>
</gene>
<feature type="transmembrane region" description="Helical" evidence="5">
    <location>
        <begin position="21"/>
        <end position="45"/>
    </location>
</feature>
<keyword evidence="4 5" id="KW-0472">Membrane</keyword>
<feature type="transmembrane region" description="Helical" evidence="5">
    <location>
        <begin position="65"/>
        <end position="88"/>
    </location>
</feature>
<comment type="subcellular location">
    <subcellularLocation>
        <location evidence="1">Membrane</location>
        <topology evidence="1">Multi-pass membrane protein</topology>
    </subcellularLocation>
</comment>
<proteinExistence type="predicted"/>
<evidence type="ECO:0008006" key="8">
    <source>
        <dbReference type="Google" id="ProtNLM"/>
    </source>
</evidence>
<keyword evidence="7" id="KW-1185">Reference proteome</keyword>
<dbReference type="EMBL" id="MCGO01000001">
    <property type="protein sequence ID" value="ORY53766.1"/>
    <property type="molecule type" value="Genomic_DNA"/>
</dbReference>
<feature type="transmembrane region" description="Helical" evidence="5">
    <location>
        <begin position="217"/>
        <end position="242"/>
    </location>
</feature>
<evidence type="ECO:0000256" key="2">
    <source>
        <dbReference type="ARBA" id="ARBA00022692"/>
    </source>
</evidence>
<evidence type="ECO:0000256" key="5">
    <source>
        <dbReference type="SAM" id="Phobius"/>
    </source>
</evidence>
<accession>A0A1Y2D3T4</accession>
<dbReference type="GO" id="GO:0007189">
    <property type="term" value="P:adenylate cyclase-activating G protein-coupled receptor signaling pathway"/>
    <property type="evidence" value="ECO:0007669"/>
    <property type="project" value="TreeGrafter"/>
</dbReference>
<dbReference type="GO" id="GO:0004930">
    <property type="term" value="F:G protein-coupled receptor activity"/>
    <property type="evidence" value="ECO:0007669"/>
    <property type="project" value="InterPro"/>
</dbReference>
<dbReference type="Gene3D" id="1.20.1070.10">
    <property type="entry name" value="Rhodopsin 7-helix transmembrane proteins"/>
    <property type="match status" value="1"/>
</dbReference>
<dbReference type="Pfam" id="PF00002">
    <property type="entry name" value="7tm_2"/>
    <property type="match status" value="1"/>
</dbReference>
<reference evidence="6 7" key="1">
    <citation type="submission" date="2016-07" db="EMBL/GenBank/DDBJ databases">
        <title>Pervasive Adenine N6-methylation of Active Genes in Fungi.</title>
        <authorList>
            <consortium name="DOE Joint Genome Institute"/>
            <person name="Mondo S.J."/>
            <person name="Dannebaum R.O."/>
            <person name="Kuo R.C."/>
            <person name="Labutti K."/>
            <person name="Haridas S."/>
            <person name="Kuo A."/>
            <person name="Salamov A."/>
            <person name="Ahrendt S.R."/>
            <person name="Lipzen A."/>
            <person name="Sullivan W."/>
            <person name="Andreopoulos W.B."/>
            <person name="Clum A."/>
            <person name="Lindquist E."/>
            <person name="Daum C."/>
            <person name="Ramamoorthy G.K."/>
            <person name="Gryganskyi A."/>
            <person name="Culley D."/>
            <person name="Magnuson J.K."/>
            <person name="James T.Y."/>
            <person name="O'Malley M.A."/>
            <person name="Stajich J.E."/>
            <person name="Spatafora J.W."/>
            <person name="Visel A."/>
            <person name="Grigoriev I.V."/>
        </authorList>
    </citation>
    <scope>NUCLEOTIDE SEQUENCE [LARGE SCALE GENOMIC DNA]</scope>
    <source>
        <strain evidence="6 7">JEL800</strain>
    </source>
</reference>
<dbReference type="InterPro" id="IPR000832">
    <property type="entry name" value="GPCR_2_secretin-like"/>
</dbReference>
<evidence type="ECO:0000313" key="6">
    <source>
        <dbReference type="EMBL" id="ORY53766.1"/>
    </source>
</evidence>
<dbReference type="GO" id="GO:0005886">
    <property type="term" value="C:plasma membrane"/>
    <property type="evidence" value="ECO:0007669"/>
    <property type="project" value="TreeGrafter"/>
</dbReference>
<dbReference type="AlphaFoldDB" id="A0A1Y2D3T4"/>
<dbReference type="PANTHER" id="PTHR23112">
    <property type="entry name" value="G PROTEIN-COUPLED RECEPTOR 157-RELATED"/>
    <property type="match status" value="1"/>
</dbReference>
<dbReference type="SUPFAM" id="SSF81321">
    <property type="entry name" value="Family A G protein-coupled receptor-like"/>
    <property type="match status" value="1"/>
</dbReference>
<evidence type="ECO:0000256" key="4">
    <source>
        <dbReference type="ARBA" id="ARBA00023136"/>
    </source>
</evidence>
<dbReference type="PANTHER" id="PTHR23112:SF0">
    <property type="entry name" value="TRANSMEMBRANE PROTEIN 116"/>
    <property type="match status" value="1"/>
</dbReference>
<dbReference type="OrthoDB" id="2107561at2759"/>
<name>A0A1Y2D3T4_9FUNG</name>
<evidence type="ECO:0000313" key="7">
    <source>
        <dbReference type="Proteomes" id="UP000193642"/>
    </source>
</evidence>